<evidence type="ECO:0000256" key="2">
    <source>
        <dbReference type="ARBA" id="ARBA00022771"/>
    </source>
</evidence>
<dbReference type="GO" id="GO:0008270">
    <property type="term" value="F:zinc ion binding"/>
    <property type="evidence" value="ECO:0007669"/>
    <property type="project" value="UniProtKB-KW"/>
</dbReference>
<evidence type="ECO:0000256" key="3">
    <source>
        <dbReference type="ARBA" id="ARBA00022833"/>
    </source>
</evidence>
<evidence type="ECO:0000256" key="1">
    <source>
        <dbReference type="ARBA" id="ARBA00022723"/>
    </source>
</evidence>
<dbReference type="PROSITE" id="PS50158">
    <property type="entry name" value="ZF_CCHC"/>
    <property type="match status" value="1"/>
</dbReference>
<dbReference type="GO" id="GO:0003676">
    <property type="term" value="F:nucleic acid binding"/>
    <property type="evidence" value="ECO:0007669"/>
    <property type="project" value="InterPro"/>
</dbReference>
<dbReference type="AlphaFoldDB" id="A0AAD9WLN9"/>
<protein>
    <recommendedName>
        <fullName evidence="9">SWIM-type domain-containing protein</fullName>
    </recommendedName>
</protein>
<dbReference type="PROSITE" id="PS50966">
    <property type="entry name" value="ZF_SWIM"/>
    <property type="match status" value="1"/>
</dbReference>
<reference evidence="7" key="1">
    <citation type="journal article" date="2023" name="Plant J.">
        <title>Genome sequences and population genomics provide insights into the demographic history, inbreeding, and mutation load of two 'living fossil' tree species of Dipteronia.</title>
        <authorList>
            <person name="Feng Y."/>
            <person name="Comes H.P."/>
            <person name="Chen J."/>
            <person name="Zhu S."/>
            <person name="Lu R."/>
            <person name="Zhang X."/>
            <person name="Li P."/>
            <person name="Qiu J."/>
            <person name="Olsen K.M."/>
            <person name="Qiu Y."/>
        </authorList>
    </citation>
    <scope>NUCLEOTIDE SEQUENCE</scope>
    <source>
        <strain evidence="7">KIB01</strain>
    </source>
</reference>
<comment type="caution">
    <text evidence="7">The sequence shown here is derived from an EMBL/GenBank/DDBJ whole genome shotgun (WGS) entry which is preliminary data.</text>
</comment>
<dbReference type="InterPro" id="IPR001878">
    <property type="entry name" value="Znf_CCHC"/>
</dbReference>
<name>A0AAD9WLN9_9ROSI</name>
<dbReference type="Pfam" id="PF04434">
    <property type="entry name" value="SWIM"/>
    <property type="match status" value="1"/>
</dbReference>
<dbReference type="SMART" id="SM00575">
    <property type="entry name" value="ZnF_PMZ"/>
    <property type="match status" value="1"/>
</dbReference>
<dbReference type="EMBL" id="JANJYI010000009">
    <property type="protein sequence ID" value="KAK2634503.1"/>
    <property type="molecule type" value="Genomic_DNA"/>
</dbReference>
<organism evidence="7 8">
    <name type="scientific">Dipteronia dyeriana</name>
    <dbReference type="NCBI Taxonomy" id="168575"/>
    <lineage>
        <taxon>Eukaryota</taxon>
        <taxon>Viridiplantae</taxon>
        <taxon>Streptophyta</taxon>
        <taxon>Embryophyta</taxon>
        <taxon>Tracheophyta</taxon>
        <taxon>Spermatophyta</taxon>
        <taxon>Magnoliopsida</taxon>
        <taxon>eudicotyledons</taxon>
        <taxon>Gunneridae</taxon>
        <taxon>Pentapetalae</taxon>
        <taxon>rosids</taxon>
        <taxon>malvids</taxon>
        <taxon>Sapindales</taxon>
        <taxon>Sapindaceae</taxon>
        <taxon>Hippocastanoideae</taxon>
        <taxon>Acereae</taxon>
        <taxon>Dipteronia</taxon>
    </lineage>
</organism>
<gene>
    <name evidence="7" type="ORF">Ddye_029295</name>
</gene>
<evidence type="ECO:0000259" key="6">
    <source>
        <dbReference type="PROSITE" id="PS50966"/>
    </source>
</evidence>
<evidence type="ECO:0000313" key="7">
    <source>
        <dbReference type="EMBL" id="KAK2634503.1"/>
    </source>
</evidence>
<evidence type="ECO:0000256" key="4">
    <source>
        <dbReference type="PROSITE-ProRule" id="PRU00047"/>
    </source>
</evidence>
<evidence type="ECO:0008006" key="9">
    <source>
        <dbReference type="Google" id="ProtNLM"/>
    </source>
</evidence>
<dbReference type="Gene3D" id="4.10.60.10">
    <property type="entry name" value="Zinc finger, CCHC-type"/>
    <property type="match status" value="1"/>
</dbReference>
<feature type="domain" description="CCHC-type" evidence="5">
    <location>
        <begin position="400"/>
        <end position="416"/>
    </location>
</feature>
<dbReference type="InterPro" id="IPR006564">
    <property type="entry name" value="Znf_PMZ"/>
</dbReference>
<evidence type="ECO:0000259" key="5">
    <source>
        <dbReference type="PROSITE" id="PS50158"/>
    </source>
</evidence>
<keyword evidence="3" id="KW-0862">Zinc</keyword>
<sequence>MDYRVLINYGRDYRVLINYGGQWDDLRYVGGDTFVEVVSIHLNFLELQNLVYEFTKFDRTLYDVIISSLVKTDSGRRKYRLQRDSDVRFLLHDQTVVPEIPSRVHVAPSPPPFATVTELVPSTQQLPLRREVSIWDGYCGFPDTCEADEQERVNDNDSYASDGDEIYQPREVLSSPEDDVVDTNIDSDLDGQDVTDTNTEGWNQYTNTEGQNQWYCGTSRRTYDAIPSRWLPFADQYSISSNRTEGSTSKFDLEMDEIKKIHQGTYDTLMSIWPERWSRYQCPGRRCLVKDGKHDRLVDIEHHRCTCRNWDLDQLSCDHVIVVARFTKTNFNSPCHEYYNTSWIQTAYAPTINSVPHPFIWEVPDQVGSVIVLPPNSKRQAGRLKERRTPSAKEVYWQNKCSNCGEQGHNRMRCPNPRWRPNNGQLNTSISVEQPTQSTPMTRRQRACSVCNVLGHNRKTCPLVDHSLPTTGTPTDGDTTNL</sequence>
<dbReference type="SMART" id="SM00343">
    <property type="entry name" value="ZnF_C2HC"/>
    <property type="match status" value="2"/>
</dbReference>
<dbReference type="InterPro" id="IPR007527">
    <property type="entry name" value="Znf_SWIM"/>
</dbReference>
<keyword evidence="2 4" id="KW-0863">Zinc-finger</keyword>
<dbReference type="Proteomes" id="UP001280121">
    <property type="component" value="Unassembled WGS sequence"/>
</dbReference>
<keyword evidence="8" id="KW-1185">Reference proteome</keyword>
<feature type="domain" description="SWIM-type" evidence="6">
    <location>
        <begin position="296"/>
        <end position="328"/>
    </location>
</feature>
<accession>A0AAD9WLN9</accession>
<keyword evidence="1" id="KW-0479">Metal-binding</keyword>
<evidence type="ECO:0000313" key="8">
    <source>
        <dbReference type="Proteomes" id="UP001280121"/>
    </source>
</evidence>
<proteinExistence type="predicted"/>